<dbReference type="InterPro" id="IPR000182">
    <property type="entry name" value="GNAT_dom"/>
</dbReference>
<dbReference type="PANTHER" id="PTHR13947">
    <property type="entry name" value="GNAT FAMILY N-ACETYLTRANSFERASE"/>
    <property type="match status" value="1"/>
</dbReference>
<evidence type="ECO:0000313" key="4">
    <source>
        <dbReference type="EMBL" id="JAD02409.1"/>
    </source>
</evidence>
<keyword evidence="2" id="KW-0472">Membrane</keyword>
<dbReference type="InterPro" id="IPR050769">
    <property type="entry name" value="NAT_camello-type"/>
</dbReference>
<evidence type="ECO:0000256" key="2">
    <source>
        <dbReference type="SAM" id="Phobius"/>
    </source>
</evidence>
<dbReference type="SUPFAM" id="SSF55729">
    <property type="entry name" value="Acyl-CoA N-acyltransferases (Nat)"/>
    <property type="match status" value="1"/>
</dbReference>
<reference evidence="4" key="1">
    <citation type="submission" date="2014-11" db="EMBL/GenBank/DDBJ databases">
        <authorList>
            <person name="Geib S."/>
        </authorList>
    </citation>
    <scope>NUCLEOTIDE SEQUENCE</scope>
</reference>
<keyword evidence="1 4" id="KW-0808">Transferase</keyword>
<dbReference type="InterPro" id="IPR016181">
    <property type="entry name" value="Acyl_CoA_acyltransferase"/>
</dbReference>
<reference evidence="4" key="2">
    <citation type="journal article" date="2015" name="Gigascience">
        <title>Reconstructing a comprehensive transcriptome assembly of a white-pupal translocated strain of the pest fruit fly Bactrocera cucurbitae.</title>
        <authorList>
            <person name="Sim S.B."/>
            <person name="Calla B."/>
            <person name="Hall B."/>
            <person name="DeRego T."/>
            <person name="Geib S.M."/>
        </authorList>
    </citation>
    <scope>NUCLEOTIDE SEQUENCE</scope>
</reference>
<protein>
    <submittedName>
        <fullName evidence="4">Acetyltransferase YpeA</fullName>
    </submittedName>
</protein>
<keyword evidence="2" id="KW-1133">Transmembrane helix</keyword>
<feature type="domain" description="N-acetyltransferase" evidence="3">
    <location>
        <begin position="87"/>
        <end position="235"/>
    </location>
</feature>
<keyword evidence="2" id="KW-0812">Transmembrane</keyword>
<sequence length="253" mass="30002">MQPFIVIRNYRDDDELKCQELVRDYIMSFVKRSFYCFCFREITLQFIVITWAILFIFIGVPLHFCAMTIPGCIFFLFSGTYFSFYAKAIELMQTKPSQSLVAECYEPFIFRLKPREATYQIFLEESPYEQSYQNKFRKKIIATVSVKKHNSLYNAAWLYRFAMAPEYPFQRIAEPMLNLVSKRCIANGCSSLECTISEWQEEERDFFDNMGFVTRQIYHKQIIGNSVTVMKTLLTYNLHANDRSEHSKLETIK</sequence>
<dbReference type="Gene3D" id="3.40.630.30">
    <property type="match status" value="1"/>
</dbReference>
<name>A0A0A1WTL8_ZEUCU</name>
<feature type="transmembrane region" description="Helical" evidence="2">
    <location>
        <begin position="66"/>
        <end position="86"/>
    </location>
</feature>
<dbReference type="Pfam" id="PF00583">
    <property type="entry name" value="Acetyltransf_1"/>
    <property type="match status" value="1"/>
</dbReference>
<organism evidence="4">
    <name type="scientific">Zeugodacus cucurbitae</name>
    <name type="common">Melon fruit fly</name>
    <name type="synonym">Bactrocera cucurbitae</name>
    <dbReference type="NCBI Taxonomy" id="28588"/>
    <lineage>
        <taxon>Eukaryota</taxon>
        <taxon>Metazoa</taxon>
        <taxon>Ecdysozoa</taxon>
        <taxon>Arthropoda</taxon>
        <taxon>Hexapoda</taxon>
        <taxon>Insecta</taxon>
        <taxon>Pterygota</taxon>
        <taxon>Neoptera</taxon>
        <taxon>Endopterygota</taxon>
        <taxon>Diptera</taxon>
        <taxon>Brachycera</taxon>
        <taxon>Muscomorpha</taxon>
        <taxon>Tephritoidea</taxon>
        <taxon>Tephritidae</taxon>
        <taxon>Zeugodacus</taxon>
        <taxon>Zeugodacus</taxon>
    </lineage>
</organism>
<evidence type="ECO:0000259" key="3">
    <source>
        <dbReference type="PROSITE" id="PS51186"/>
    </source>
</evidence>
<evidence type="ECO:0000256" key="1">
    <source>
        <dbReference type="ARBA" id="ARBA00022679"/>
    </source>
</evidence>
<dbReference type="GO" id="GO:0008080">
    <property type="term" value="F:N-acetyltransferase activity"/>
    <property type="evidence" value="ECO:0007669"/>
    <property type="project" value="InterPro"/>
</dbReference>
<dbReference type="EMBL" id="GBXI01011883">
    <property type="protein sequence ID" value="JAD02409.1"/>
    <property type="molecule type" value="Transcribed_RNA"/>
</dbReference>
<dbReference type="AlphaFoldDB" id="A0A0A1WTL8"/>
<proteinExistence type="predicted"/>
<accession>A0A0A1WTL8</accession>
<dbReference type="CDD" id="cd04301">
    <property type="entry name" value="NAT_SF"/>
    <property type="match status" value="1"/>
</dbReference>
<gene>
    <name evidence="4" type="primary">ypeA_1</name>
    <name evidence="4" type="ORF">g.15102</name>
</gene>
<dbReference type="PANTHER" id="PTHR13947:SF37">
    <property type="entry name" value="LD18367P"/>
    <property type="match status" value="1"/>
</dbReference>
<feature type="transmembrane region" description="Helical" evidence="2">
    <location>
        <begin position="42"/>
        <end position="60"/>
    </location>
</feature>
<dbReference type="PROSITE" id="PS51186">
    <property type="entry name" value="GNAT"/>
    <property type="match status" value="1"/>
</dbReference>